<dbReference type="AlphaFoldDB" id="A0AAF3ELH8"/>
<sequence>MRSTNCSPSFPFLLMIVCLTAFFSQALSAPQPAPVDQTQFEIEDGVDKRGGARAFRGFSSFIPSAKRLSGGSPYFLMDKRGGGRAFHSAQRNPWAGQGFGGFRLERRGGGRAFAGDWSDALGRYYDSPYLYKRSLDGYMLPYGYY</sequence>
<dbReference type="WBParaSite" id="MBELARI_LOCUS20221">
    <property type="protein sequence ID" value="MBELARI_LOCUS20221"/>
    <property type="gene ID" value="MBELARI_LOCUS20221"/>
</dbReference>
<name>A0AAF3ELH8_9BILA</name>
<reference evidence="3 4" key="1">
    <citation type="submission" date="2024-02" db="UniProtKB">
        <authorList>
            <consortium name="WormBaseParasite"/>
        </authorList>
    </citation>
    <scope>IDENTIFICATION</scope>
</reference>
<evidence type="ECO:0000313" key="3">
    <source>
        <dbReference type="WBParaSite" id="MBELARI_LOCUS14899"/>
    </source>
</evidence>
<organism evidence="2 3">
    <name type="scientific">Mesorhabditis belari</name>
    <dbReference type="NCBI Taxonomy" id="2138241"/>
    <lineage>
        <taxon>Eukaryota</taxon>
        <taxon>Metazoa</taxon>
        <taxon>Ecdysozoa</taxon>
        <taxon>Nematoda</taxon>
        <taxon>Chromadorea</taxon>
        <taxon>Rhabditida</taxon>
        <taxon>Rhabditina</taxon>
        <taxon>Rhabditomorpha</taxon>
        <taxon>Rhabditoidea</taxon>
        <taxon>Rhabditidae</taxon>
        <taxon>Mesorhabditinae</taxon>
        <taxon>Mesorhabditis</taxon>
    </lineage>
</organism>
<dbReference type="Proteomes" id="UP000887575">
    <property type="component" value="Unassembled WGS sequence"/>
</dbReference>
<evidence type="ECO:0000313" key="2">
    <source>
        <dbReference type="Proteomes" id="UP000887575"/>
    </source>
</evidence>
<dbReference type="WBParaSite" id="MBELARI_LOCUS14899">
    <property type="protein sequence ID" value="MBELARI_LOCUS14899"/>
    <property type="gene ID" value="MBELARI_LOCUS14899"/>
</dbReference>
<protein>
    <submittedName>
        <fullName evidence="3 4">Uncharacterized protein</fullName>
    </submittedName>
</protein>
<evidence type="ECO:0000313" key="4">
    <source>
        <dbReference type="WBParaSite" id="MBELARI_LOCUS20221"/>
    </source>
</evidence>
<keyword evidence="2" id="KW-1185">Reference proteome</keyword>
<evidence type="ECO:0000256" key="1">
    <source>
        <dbReference type="SAM" id="SignalP"/>
    </source>
</evidence>
<keyword evidence="1" id="KW-0732">Signal</keyword>
<accession>A0AAF3ELH8</accession>
<feature type="chain" id="PRO_5041894073" evidence="1">
    <location>
        <begin position="29"/>
        <end position="145"/>
    </location>
</feature>
<feature type="signal peptide" evidence="1">
    <location>
        <begin position="1"/>
        <end position="28"/>
    </location>
</feature>
<proteinExistence type="predicted"/>